<feature type="repeat" description="TPR" evidence="1">
    <location>
        <begin position="119"/>
        <end position="152"/>
    </location>
</feature>
<comment type="caution">
    <text evidence="3">The sequence shown here is derived from an EMBL/GenBank/DDBJ whole genome shotgun (WGS) entry which is preliminary data.</text>
</comment>
<evidence type="ECO:0000313" key="3">
    <source>
        <dbReference type="EMBL" id="TWJ00035.1"/>
    </source>
</evidence>
<feature type="compositionally biased region" description="Low complexity" evidence="2">
    <location>
        <begin position="518"/>
        <end position="528"/>
    </location>
</feature>
<dbReference type="AlphaFoldDB" id="A0A562U3T3"/>
<dbReference type="InterPro" id="IPR011990">
    <property type="entry name" value="TPR-like_helical_dom_sf"/>
</dbReference>
<reference evidence="3 4" key="1">
    <citation type="submission" date="2019-07" db="EMBL/GenBank/DDBJ databases">
        <title>Genomic Encyclopedia of Archaeal and Bacterial Type Strains, Phase II (KMG-II): from individual species to whole genera.</title>
        <authorList>
            <person name="Goeker M."/>
        </authorList>
    </citation>
    <scope>NUCLEOTIDE SEQUENCE [LARGE SCALE GENOMIC DNA]</scope>
    <source>
        <strain evidence="3 4">ATCC BAA-1854</strain>
    </source>
</reference>
<feature type="compositionally biased region" description="Basic and acidic residues" evidence="2">
    <location>
        <begin position="489"/>
        <end position="498"/>
    </location>
</feature>
<feature type="compositionally biased region" description="Polar residues" evidence="2">
    <location>
        <begin position="499"/>
        <end position="509"/>
    </location>
</feature>
<dbReference type="PROSITE" id="PS50005">
    <property type="entry name" value="TPR"/>
    <property type="match status" value="1"/>
</dbReference>
<sequence length="936" mass="106968">MLSWFKLNKAPIFPLLKHPKFLLLAVVIALAGCSLEKESGFNRTMQNLTAHYNILFNAKELLRLKQISYATSFVDNYNEILSVYQDTTAQSTVPDKDLEAVIAKANKIISIKEQSHYLGDAYLLLGKAYFLEGNYFNASEYFDYVVRSYPQRMDLVQDALTWKARSAMYLNHLPEAKMALDTAVKNINPKKRPPADIFATRLQYDINIQNYAEAEDAAKVAVQNADNKIQRLRWRFILAQIQEHNNETAAAFANYTKIANSNAVFEMAFNASLNRIRIEEKQKGIKLTRQQRLLALLKDPNNKEFKDQIYYQVAELYMVNKDINNAIKNYNLSIRNSVRNQNQKGLSYLRLAQINFKIKANYINAKKYYDSTLTSLSANYPGYQVIKKTSDNLQLLADRSQIIIREDTLQALAKMDETTRLKTIDKMVSDRILQQQAAINSANANTASSNDGALSSGAVSSFYFYNANAVSQGYTDFKKKWGNRKLEDNWRRSSRDNSDITNSQATNLQGGDPDAPPATGTTGKSASTAGNYRQDLLQGLPLTPTQLAQSNLRIYNAYIDIADFYRDILRDTTEAIAMYETILKRFPNDYNKAPIYYSLYRLYMDKDVAKSDEYKNKILKDYAGTPFAKIIIDPDFARKLDDKDAEFTRAYNQVFDLYVNKEYKDVIGCSFELMKQYPNNKYAAQLYYLKTLAEGHNEKVNPFRDSLQEIVTKYPNDKLITPLVYQHLAYMSANNAEIMNRKTVLADEDPQDIPFTLDNALKEKTAYRHPVIPGYIVPKPEEKRQQPVLAQTTQPARVQTANTAVPDKLVKNTSLSIFTKNDSTNYFFIVNVNSGTTNLSSSRFGIGQFNRVNFAGRGIKHLVIPIGTDNQLIYVGRFPSLDAVKKYAQYIIPILPDIMKVPKDKYTFFIITQENLNKLADKKTLDSYVDYYQTNY</sequence>
<name>A0A562U3T3_9SPHI</name>
<dbReference type="InterPro" id="IPR019734">
    <property type="entry name" value="TPR_rpt"/>
</dbReference>
<evidence type="ECO:0000313" key="4">
    <source>
        <dbReference type="Proteomes" id="UP000317010"/>
    </source>
</evidence>
<dbReference type="SUPFAM" id="SSF48452">
    <property type="entry name" value="TPR-like"/>
    <property type="match status" value="1"/>
</dbReference>
<dbReference type="EMBL" id="VLLI01000006">
    <property type="protein sequence ID" value="TWJ00035.1"/>
    <property type="molecule type" value="Genomic_DNA"/>
</dbReference>
<gene>
    <name evidence="3" type="ORF">JN11_02450</name>
</gene>
<protein>
    <submittedName>
        <fullName evidence="3">Tetratricopeptide repeat protein</fullName>
    </submittedName>
</protein>
<accession>A0A562U3T3</accession>
<dbReference type="Gene3D" id="1.25.40.10">
    <property type="entry name" value="Tetratricopeptide repeat domain"/>
    <property type="match status" value="2"/>
</dbReference>
<dbReference type="Proteomes" id="UP000317010">
    <property type="component" value="Unassembled WGS sequence"/>
</dbReference>
<keyword evidence="4" id="KW-1185">Reference proteome</keyword>
<feature type="region of interest" description="Disordered" evidence="2">
    <location>
        <begin position="489"/>
        <end position="528"/>
    </location>
</feature>
<evidence type="ECO:0000256" key="1">
    <source>
        <dbReference type="PROSITE-ProRule" id="PRU00339"/>
    </source>
</evidence>
<dbReference type="RefSeq" id="WP_144912850.1">
    <property type="nucleotide sequence ID" value="NZ_VLLI01000006.1"/>
</dbReference>
<evidence type="ECO:0000256" key="2">
    <source>
        <dbReference type="SAM" id="MobiDB-lite"/>
    </source>
</evidence>
<proteinExistence type="predicted"/>
<dbReference type="SMART" id="SM00028">
    <property type="entry name" value="TPR"/>
    <property type="match status" value="3"/>
</dbReference>
<organism evidence="3 4">
    <name type="scientific">Mucilaginibacter frigoritolerans</name>
    <dbReference type="NCBI Taxonomy" id="652788"/>
    <lineage>
        <taxon>Bacteria</taxon>
        <taxon>Pseudomonadati</taxon>
        <taxon>Bacteroidota</taxon>
        <taxon>Sphingobacteriia</taxon>
        <taxon>Sphingobacteriales</taxon>
        <taxon>Sphingobacteriaceae</taxon>
        <taxon>Mucilaginibacter</taxon>
    </lineage>
</organism>
<dbReference type="Pfam" id="PF13174">
    <property type="entry name" value="TPR_6"/>
    <property type="match status" value="2"/>
</dbReference>
<dbReference type="PROSITE" id="PS51257">
    <property type="entry name" value="PROKAR_LIPOPROTEIN"/>
    <property type="match status" value="1"/>
</dbReference>
<keyword evidence="1" id="KW-0802">TPR repeat</keyword>
<dbReference type="OrthoDB" id="1522549at2"/>